<dbReference type="AlphaFoldDB" id="A0A8S0RVG4"/>
<name>A0A8S0RVG4_OLEEU</name>
<feature type="compositionally biased region" description="Polar residues" evidence="1">
    <location>
        <begin position="135"/>
        <end position="150"/>
    </location>
</feature>
<keyword evidence="3" id="KW-1185">Reference proteome</keyword>
<evidence type="ECO:0000313" key="2">
    <source>
        <dbReference type="EMBL" id="CAA2983405.1"/>
    </source>
</evidence>
<dbReference type="OrthoDB" id="551302at2759"/>
<dbReference type="PANTHER" id="PTHR12398:SF20">
    <property type="entry name" value="PROTEIN PHOSPHATASE 1 REGULATORY INHIBITOR SUBUNIT 2"/>
    <property type="match status" value="1"/>
</dbReference>
<dbReference type="EMBL" id="CACTIH010003729">
    <property type="protein sequence ID" value="CAA2983405.1"/>
    <property type="molecule type" value="Genomic_DNA"/>
</dbReference>
<gene>
    <name evidence="2" type="ORF">OLEA9_A105779</name>
</gene>
<dbReference type="InterPro" id="IPR007062">
    <property type="entry name" value="PPI-2"/>
</dbReference>
<evidence type="ECO:0000256" key="1">
    <source>
        <dbReference type="SAM" id="MobiDB-lite"/>
    </source>
</evidence>
<dbReference type="Gramene" id="OE9A105779T5">
    <property type="protein sequence ID" value="OE9A105779C5"/>
    <property type="gene ID" value="OE9A105779"/>
</dbReference>
<accession>A0A8S0RVG4</accession>
<evidence type="ECO:0000313" key="3">
    <source>
        <dbReference type="Proteomes" id="UP000594638"/>
    </source>
</evidence>
<dbReference type="Pfam" id="PF04979">
    <property type="entry name" value="IPP-2"/>
    <property type="match status" value="1"/>
</dbReference>
<reference evidence="2 3" key="1">
    <citation type="submission" date="2019-12" db="EMBL/GenBank/DDBJ databases">
        <authorList>
            <person name="Alioto T."/>
            <person name="Alioto T."/>
            <person name="Gomez Garrido J."/>
        </authorList>
    </citation>
    <scope>NUCLEOTIDE SEQUENCE [LARGE SCALE GENOMIC DNA]</scope>
</reference>
<organism evidence="2 3">
    <name type="scientific">Olea europaea subsp. europaea</name>
    <dbReference type="NCBI Taxonomy" id="158383"/>
    <lineage>
        <taxon>Eukaryota</taxon>
        <taxon>Viridiplantae</taxon>
        <taxon>Streptophyta</taxon>
        <taxon>Embryophyta</taxon>
        <taxon>Tracheophyta</taxon>
        <taxon>Spermatophyta</taxon>
        <taxon>Magnoliopsida</taxon>
        <taxon>eudicotyledons</taxon>
        <taxon>Gunneridae</taxon>
        <taxon>Pentapetalae</taxon>
        <taxon>asterids</taxon>
        <taxon>lamiids</taxon>
        <taxon>Lamiales</taxon>
        <taxon>Oleaceae</taxon>
        <taxon>Oleeae</taxon>
        <taxon>Olea</taxon>
    </lineage>
</organism>
<protein>
    <submittedName>
        <fullName evidence="2">Phosphatase inhibitor 2</fullName>
    </submittedName>
</protein>
<dbReference type="Proteomes" id="UP000594638">
    <property type="component" value="Unassembled WGS sequence"/>
</dbReference>
<sequence length="236" mass="26577">MPLYGIRKISFHGGAVADSTNTSNFVHGRATVDFGEIEDSKDLKIRRLSIARFDLGMSGDYQIPETKKARVKWDEANLGEIEANKPVRQKITEPKTPYHPMIDDDGSLSPIRVSFGDSFGDSTHADAIRSALNDVASSSKNNPRSSGWTSSEEEDAMDQEEVLSDSNSERQRSFREHRTAHYDEFRQVKEHRRKGSFVEDELEDWAEDKRCDSSSSLTDGVKDIEIEESTRPANGF</sequence>
<dbReference type="GO" id="GO:0009966">
    <property type="term" value="P:regulation of signal transduction"/>
    <property type="evidence" value="ECO:0007669"/>
    <property type="project" value="InterPro"/>
</dbReference>
<feature type="compositionally biased region" description="Basic and acidic residues" evidence="1">
    <location>
        <begin position="220"/>
        <end position="230"/>
    </location>
</feature>
<feature type="region of interest" description="Disordered" evidence="1">
    <location>
        <begin position="134"/>
        <end position="236"/>
    </location>
</feature>
<dbReference type="GO" id="GO:0004864">
    <property type="term" value="F:protein phosphatase inhibitor activity"/>
    <property type="evidence" value="ECO:0007669"/>
    <property type="project" value="InterPro"/>
</dbReference>
<feature type="compositionally biased region" description="Acidic residues" evidence="1">
    <location>
        <begin position="151"/>
        <end position="163"/>
    </location>
</feature>
<proteinExistence type="predicted"/>
<dbReference type="PANTHER" id="PTHR12398">
    <property type="entry name" value="PROTEIN PHOSPHATASE INHIBITOR"/>
    <property type="match status" value="1"/>
</dbReference>
<comment type="caution">
    <text evidence="2">The sequence shown here is derived from an EMBL/GenBank/DDBJ whole genome shotgun (WGS) entry which is preliminary data.</text>
</comment>
<feature type="compositionally biased region" description="Basic and acidic residues" evidence="1">
    <location>
        <begin position="167"/>
        <end position="188"/>
    </location>
</feature>